<dbReference type="InterPro" id="IPR001296">
    <property type="entry name" value="Glyco_trans_1"/>
</dbReference>
<dbReference type="GO" id="GO:0016757">
    <property type="term" value="F:glycosyltransferase activity"/>
    <property type="evidence" value="ECO:0007669"/>
    <property type="project" value="InterPro"/>
</dbReference>
<sequence length="414" mass="46358">MNIVQVPRRFVKSDWGGTETVIIETSRRLLGMGYRTEIVCPNALADRDVELIGGVRVSRVSYFYPYWGLRGEVRRQLDQKGGNLFSFALMKALKRYPALDLIHLHTAKRTGGIGRHVALKRRIPYVVSLHGGVYDVPAEEAHAWAAPTDGAFEWGKALGWWVGSRRVLDDAAAILCVGQQECLQAQRRFPQKRVLHLPNGVDAERFARGDGPGFRRRRGIPPQARVVLTVGRIDPQKNQLFAVRALPELLAHDPDAHLVLIGHVTNDAYYNQIARAAQDEGVERHVTIIRGIDAASQELVDAYHAADVFLLPSVHEPFGIVILEAWAAGLPVIASRVGGIPSFVSEGRDGVLFRPNDEGEFLRALRGLMENRERMRALADAGREKARRQYGWDRITGRLSDIYEEVVRENPLRP</sequence>
<accession>A0A1F6C516</accession>
<name>A0A1F6C516_HANXR</name>
<evidence type="ECO:0000313" key="4">
    <source>
        <dbReference type="Proteomes" id="UP000178606"/>
    </source>
</evidence>
<dbReference type="Proteomes" id="UP000178606">
    <property type="component" value="Unassembled WGS sequence"/>
</dbReference>
<protein>
    <recommendedName>
        <fullName evidence="5">Glycosyl transferase family 1</fullName>
    </recommendedName>
</protein>
<reference evidence="3 4" key="1">
    <citation type="journal article" date="2016" name="Nat. Commun.">
        <title>Thousands of microbial genomes shed light on interconnected biogeochemical processes in an aquifer system.</title>
        <authorList>
            <person name="Anantharaman K."/>
            <person name="Brown C.T."/>
            <person name="Hug L.A."/>
            <person name="Sharon I."/>
            <person name="Castelle C.J."/>
            <person name="Probst A.J."/>
            <person name="Thomas B.C."/>
            <person name="Singh A."/>
            <person name="Wilkins M.J."/>
            <person name="Karaoz U."/>
            <person name="Brodie E.L."/>
            <person name="Williams K.H."/>
            <person name="Hubbard S.S."/>
            <person name="Banfield J.F."/>
        </authorList>
    </citation>
    <scope>NUCLEOTIDE SEQUENCE [LARGE SCALE GENOMIC DNA]</scope>
    <source>
        <strain evidence="4">RIFCSPLOWO2_12_FULL_64_10</strain>
    </source>
</reference>
<feature type="domain" description="Glycosyltransferase subfamily 4-like N-terminal" evidence="2">
    <location>
        <begin position="15"/>
        <end position="205"/>
    </location>
</feature>
<feature type="domain" description="Glycosyl transferase family 1" evidence="1">
    <location>
        <begin position="215"/>
        <end position="384"/>
    </location>
</feature>
<gene>
    <name evidence="3" type="ORF">A3F84_14875</name>
</gene>
<proteinExistence type="predicted"/>
<dbReference type="Pfam" id="PF13439">
    <property type="entry name" value="Glyco_transf_4"/>
    <property type="match status" value="1"/>
</dbReference>
<evidence type="ECO:0000313" key="3">
    <source>
        <dbReference type="EMBL" id="OGG44260.1"/>
    </source>
</evidence>
<dbReference type="EMBL" id="MFKF01000409">
    <property type="protein sequence ID" value="OGG44260.1"/>
    <property type="molecule type" value="Genomic_DNA"/>
</dbReference>
<dbReference type="PANTHER" id="PTHR12526">
    <property type="entry name" value="GLYCOSYLTRANSFERASE"/>
    <property type="match status" value="1"/>
</dbReference>
<dbReference type="Pfam" id="PF00534">
    <property type="entry name" value="Glycos_transf_1"/>
    <property type="match status" value="1"/>
</dbReference>
<comment type="caution">
    <text evidence="3">The sequence shown here is derived from an EMBL/GenBank/DDBJ whole genome shotgun (WGS) entry which is preliminary data.</text>
</comment>
<dbReference type="Gene3D" id="3.40.50.2000">
    <property type="entry name" value="Glycogen Phosphorylase B"/>
    <property type="match status" value="2"/>
</dbReference>
<evidence type="ECO:0000259" key="2">
    <source>
        <dbReference type="Pfam" id="PF13439"/>
    </source>
</evidence>
<dbReference type="CDD" id="cd03801">
    <property type="entry name" value="GT4_PimA-like"/>
    <property type="match status" value="1"/>
</dbReference>
<evidence type="ECO:0000259" key="1">
    <source>
        <dbReference type="Pfam" id="PF00534"/>
    </source>
</evidence>
<evidence type="ECO:0008006" key="5">
    <source>
        <dbReference type="Google" id="ProtNLM"/>
    </source>
</evidence>
<dbReference type="SUPFAM" id="SSF53756">
    <property type="entry name" value="UDP-Glycosyltransferase/glycogen phosphorylase"/>
    <property type="match status" value="1"/>
</dbReference>
<organism evidence="3 4">
    <name type="scientific">Handelsmanbacteria sp. (strain RIFCSPLOWO2_12_FULL_64_10)</name>
    <dbReference type="NCBI Taxonomy" id="1817868"/>
    <lineage>
        <taxon>Bacteria</taxon>
        <taxon>Candidatus Handelsmaniibacteriota</taxon>
    </lineage>
</organism>
<dbReference type="AlphaFoldDB" id="A0A1F6C516"/>
<dbReference type="InterPro" id="IPR028098">
    <property type="entry name" value="Glyco_trans_4-like_N"/>
</dbReference>